<keyword evidence="8" id="KW-0812">Transmembrane</keyword>
<dbReference type="PANTHER" id="PTHR24300">
    <property type="entry name" value="CYTOCHROME P450 508A4-RELATED"/>
    <property type="match status" value="1"/>
</dbReference>
<gene>
    <name evidence="9" type="ORF">BaRGS_00029886</name>
</gene>
<comment type="cofactor">
    <cofactor evidence="1 7">
        <name>heme</name>
        <dbReference type="ChEBI" id="CHEBI:30413"/>
    </cofactor>
</comment>
<keyword evidence="7" id="KW-0349">Heme</keyword>
<proteinExistence type="inferred from homology"/>
<name>A0ABD0JW66_9CAEN</name>
<dbReference type="Gene3D" id="1.10.630.10">
    <property type="entry name" value="Cytochrome P450"/>
    <property type="match status" value="1"/>
</dbReference>
<evidence type="ECO:0000256" key="8">
    <source>
        <dbReference type="SAM" id="Phobius"/>
    </source>
</evidence>
<dbReference type="Proteomes" id="UP001519460">
    <property type="component" value="Unassembled WGS sequence"/>
</dbReference>
<evidence type="ECO:0000256" key="4">
    <source>
        <dbReference type="ARBA" id="ARBA00023002"/>
    </source>
</evidence>
<dbReference type="EMBL" id="JACVVK020000315">
    <property type="protein sequence ID" value="KAK7478905.1"/>
    <property type="molecule type" value="Genomic_DNA"/>
</dbReference>
<dbReference type="InterPro" id="IPR050182">
    <property type="entry name" value="Cytochrome_P450_fam2"/>
</dbReference>
<keyword evidence="3 7" id="KW-0479">Metal-binding</keyword>
<dbReference type="PRINTS" id="PR00385">
    <property type="entry name" value="P450"/>
</dbReference>
<comment type="similarity">
    <text evidence="2">Belongs to the cytochrome P450 family.</text>
</comment>
<dbReference type="InterPro" id="IPR017972">
    <property type="entry name" value="Cyt_P450_CS"/>
</dbReference>
<dbReference type="InterPro" id="IPR013783">
    <property type="entry name" value="Ig-like_fold"/>
</dbReference>
<dbReference type="Gene3D" id="2.60.40.10">
    <property type="entry name" value="Immunoglobulins"/>
    <property type="match status" value="1"/>
</dbReference>
<dbReference type="InterPro" id="IPR001128">
    <property type="entry name" value="Cyt_P450"/>
</dbReference>
<evidence type="ECO:0000256" key="5">
    <source>
        <dbReference type="ARBA" id="ARBA00023004"/>
    </source>
</evidence>
<comment type="caution">
    <text evidence="9">The sequence shown here is derived from an EMBL/GenBank/DDBJ whole genome shotgun (WGS) entry which is preliminary data.</text>
</comment>
<evidence type="ECO:0000256" key="6">
    <source>
        <dbReference type="ARBA" id="ARBA00023033"/>
    </source>
</evidence>
<dbReference type="InterPro" id="IPR036179">
    <property type="entry name" value="Ig-like_dom_sf"/>
</dbReference>
<dbReference type="PANTHER" id="PTHR24300:SF403">
    <property type="entry name" value="CYTOCHROME P450 306A1"/>
    <property type="match status" value="1"/>
</dbReference>
<evidence type="ECO:0000313" key="10">
    <source>
        <dbReference type="Proteomes" id="UP001519460"/>
    </source>
</evidence>
<dbReference type="SUPFAM" id="SSF48264">
    <property type="entry name" value="Cytochrome P450"/>
    <property type="match status" value="1"/>
</dbReference>
<dbReference type="InterPro" id="IPR036396">
    <property type="entry name" value="Cyt_P450_sf"/>
</dbReference>
<dbReference type="GO" id="GO:0004497">
    <property type="term" value="F:monooxygenase activity"/>
    <property type="evidence" value="ECO:0007669"/>
    <property type="project" value="UniProtKB-KW"/>
</dbReference>
<keyword evidence="5 7" id="KW-0408">Iron</keyword>
<evidence type="ECO:0000256" key="2">
    <source>
        <dbReference type="ARBA" id="ARBA00010617"/>
    </source>
</evidence>
<keyword evidence="4" id="KW-0560">Oxidoreductase</keyword>
<dbReference type="PROSITE" id="PS00086">
    <property type="entry name" value="CYTOCHROME_P450"/>
    <property type="match status" value="1"/>
</dbReference>
<dbReference type="GO" id="GO:0046872">
    <property type="term" value="F:metal ion binding"/>
    <property type="evidence" value="ECO:0007669"/>
    <property type="project" value="UniProtKB-KW"/>
</dbReference>
<keyword evidence="8" id="KW-1133">Transmembrane helix</keyword>
<feature type="transmembrane region" description="Helical" evidence="8">
    <location>
        <begin position="1030"/>
        <end position="1053"/>
    </location>
</feature>
<dbReference type="SUPFAM" id="SSF48726">
    <property type="entry name" value="Immunoglobulin"/>
    <property type="match status" value="1"/>
</dbReference>
<evidence type="ECO:0008006" key="11">
    <source>
        <dbReference type="Google" id="ProtNLM"/>
    </source>
</evidence>
<sequence length="1137" mass="123893">MALLALLLNPSCLLLGVVLALSLLWWRSTRRPPGLPPGPGFALPVVGHLHLLGKDPRPKFREWRRQYGDVFSLYMGGRLVVVLNGYDVIKEALVKNADVFSDRPSGLIFDEFNNKAGIAGASGTVWKEQRTVSLEILRQLGMGRNTLASKIQEEVTYYIKALNSYQGQPVDIKQITHISVSNNICSIIFGRRFEYDDTTFQRYMDTWEDLFSTLGAAGIVSFLPWIKTLPGDLFRVKKVKASFDDIVNTFLVPQIQNHNHDHTDGDNSDFIHAYIEEIHKRQESGKPSSIDASNLAMTVSDLFSAGTETTATAIRWALVFLQHYPHVQDTCYQQIARVVGTSRAPSMQDKPQLTYVEATIMEVLRRGNIAPMILHGTSEDTTFRGHTIPKDTVLMVILESAVLAPDVWDDPLTFRPERFLDSDGKLVRSENFIPFSLGRRVCLGESLSRMELFLYLTTMIQHFRFLPPEDGQLPSLEGTMGITNAPGPFKSVLSVKCSEVHLSLPPTIPPARLISFKTVSSPCASCCVTLQHTTPPLNLGYATRSVTVGSKSCSSVAVTISGRCPQETVEDTQTVVTCEGISSTETVVWHRTKGSVNTDAGQCNPLPADCYSLIPTIMELSRPSPAISSMTITSTTRNLFGGATIRCATLSGTTDTGSATCQIDVIYPAEVTSCSIEPVRTDDSWSLGGTCSTSKVFSSMGRYSCGLWQSMGTSGSEISVHRSTYTPTLDNGTTPYASGTCSYTTPLPADGATYSYNVTVSPGDTRVQAGSITVATPTHRPTTECKPSRGEYTPENDDLECTCTASDLGQPAGRLTGFRGNERVANGDYGDVNLTLPGQTLVREDHGVIIRCVLDWATSDTQDKSSSYKAVNANSERVTNTVSQSPVSGGRTSSTRHSSLTEYVFQDPPTIDFDTEAVTLTFDLVGYPQPDRFSFVYLGKELNSSVPGRPARVDLLHMTCSQNPIPSRSTCLLTVTKVIAEDEGYYEAIVMNSEGREKFIFRLTANASGVNDTHEQQPFCADCGASSYDVAVGLGVTLAMVVAANVVVALLLWRRQWALPCAVPDTSDAPSVGQYDALNMQEVGLRSPYAEIGYHGDRVVTRATDPTAFTLEGESLAVTFTSLSHLLAVTHAPGDKI</sequence>
<dbReference type="FunFam" id="1.10.630.10:FF:000036">
    <property type="entry name" value="CYtochrome P450 family"/>
    <property type="match status" value="1"/>
</dbReference>
<evidence type="ECO:0000256" key="1">
    <source>
        <dbReference type="ARBA" id="ARBA00001971"/>
    </source>
</evidence>
<feature type="binding site" description="axial binding residue" evidence="7">
    <location>
        <position position="442"/>
    </location>
    <ligand>
        <name>heme</name>
        <dbReference type="ChEBI" id="CHEBI:30413"/>
    </ligand>
    <ligandPart>
        <name>Fe</name>
        <dbReference type="ChEBI" id="CHEBI:18248"/>
    </ligandPart>
</feature>
<reference evidence="9 10" key="1">
    <citation type="journal article" date="2023" name="Sci. Data">
        <title>Genome assembly of the Korean intertidal mud-creeper Batillaria attramentaria.</title>
        <authorList>
            <person name="Patra A.K."/>
            <person name="Ho P.T."/>
            <person name="Jun S."/>
            <person name="Lee S.J."/>
            <person name="Kim Y."/>
            <person name="Won Y.J."/>
        </authorList>
    </citation>
    <scope>NUCLEOTIDE SEQUENCE [LARGE SCALE GENOMIC DNA]</scope>
    <source>
        <strain evidence="9">Wonlab-2016</strain>
    </source>
</reference>
<keyword evidence="10" id="KW-1185">Reference proteome</keyword>
<keyword evidence="8" id="KW-0472">Membrane</keyword>
<dbReference type="InterPro" id="IPR002401">
    <property type="entry name" value="Cyt_P450_E_grp-I"/>
</dbReference>
<evidence type="ECO:0000256" key="3">
    <source>
        <dbReference type="ARBA" id="ARBA00022723"/>
    </source>
</evidence>
<evidence type="ECO:0000256" key="7">
    <source>
        <dbReference type="PIRSR" id="PIRSR602401-1"/>
    </source>
</evidence>
<dbReference type="PRINTS" id="PR00463">
    <property type="entry name" value="EP450I"/>
</dbReference>
<organism evidence="9 10">
    <name type="scientific">Batillaria attramentaria</name>
    <dbReference type="NCBI Taxonomy" id="370345"/>
    <lineage>
        <taxon>Eukaryota</taxon>
        <taxon>Metazoa</taxon>
        <taxon>Spiralia</taxon>
        <taxon>Lophotrochozoa</taxon>
        <taxon>Mollusca</taxon>
        <taxon>Gastropoda</taxon>
        <taxon>Caenogastropoda</taxon>
        <taxon>Sorbeoconcha</taxon>
        <taxon>Cerithioidea</taxon>
        <taxon>Batillariidae</taxon>
        <taxon>Batillaria</taxon>
    </lineage>
</organism>
<evidence type="ECO:0000313" key="9">
    <source>
        <dbReference type="EMBL" id="KAK7478905.1"/>
    </source>
</evidence>
<dbReference type="AlphaFoldDB" id="A0ABD0JW66"/>
<protein>
    <recommendedName>
        <fullName evidence="11">Cytochrome P450</fullName>
    </recommendedName>
</protein>
<dbReference type="Pfam" id="PF00067">
    <property type="entry name" value="p450"/>
    <property type="match status" value="1"/>
</dbReference>
<keyword evidence="6" id="KW-0503">Monooxygenase</keyword>
<accession>A0ABD0JW66</accession>